<feature type="compositionally biased region" description="Low complexity" evidence="1">
    <location>
        <begin position="95"/>
        <end position="106"/>
    </location>
</feature>
<comment type="caution">
    <text evidence="2">The sequence shown here is derived from an EMBL/GenBank/DDBJ whole genome shotgun (WGS) entry which is preliminary data.</text>
</comment>
<dbReference type="AlphaFoldDB" id="A0A3D8QVG4"/>
<name>A0A3D8QVG4_9EURO</name>
<feature type="region of interest" description="Disordered" evidence="1">
    <location>
        <begin position="141"/>
        <end position="191"/>
    </location>
</feature>
<dbReference type="EMBL" id="PVWQ01000013">
    <property type="protein sequence ID" value="RDW65681.1"/>
    <property type="molecule type" value="Genomic_DNA"/>
</dbReference>
<feature type="region of interest" description="Disordered" evidence="1">
    <location>
        <begin position="32"/>
        <end position="128"/>
    </location>
</feature>
<feature type="compositionally biased region" description="Polar residues" evidence="1">
    <location>
        <begin position="266"/>
        <end position="276"/>
    </location>
</feature>
<feature type="compositionally biased region" description="Polar residues" evidence="1">
    <location>
        <begin position="206"/>
        <end position="217"/>
    </location>
</feature>
<evidence type="ECO:0000256" key="1">
    <source>
        <dbReference type="SAM" id="MobiDB-lite"/>
    </source>
</evidence>
<dbReference type="RefSeq" id="XP_026599784.1">
    <property type="nucleotide sequence ID" value="XM_026751436.1"/>
</dbReference>
<dbReference type="GeneID" id="38119790"/>
<reference evidence="2 3" key="1">
    <citation type="journal article" date="2018" name="IMA Fungus">
        <title>IMA Genome-F 9: Draft genome sequence of Annulohypoxylon stygium, Aspergillus mulundensis, Berkeleyomyces basicola (syn. Thielaviopsis basicola), Ceratocystis smalleyi, two Cercospora beticola strains, Coleophoma cylindrospora, Fusarium fracticaudum, Phialophora cf. hyalina, and Morchella septimelata.</title>
        <authorList>
            <person name="Wingfield B.D."/>
            <person name="Bills G.F."/>
            <person name="Dong Y."/>
            <person name="Huang W."/>
            <person name="Nel W.J."/>
            <person name="Swalarsk-Parry B.S."/>
            <person name="Vaghefi N."/>
            <person name="Wilken P.M."/>
            <person name="An Z."/>
            <person name="de Beer Z.W."/>
            <person name="De Vos L."/>
            <person name="Chen L."/>
            <person name="Duong T.A."/>
            <person name="Gao Y."/>
            <person name="Hammerbacher A."/>
            <person name="Kikkert J.R."/>
            <person name="Li Y."/>
            <person name="Li H."/>
            <person name="Li K."/>
            <person name="Li Q."/>
            <person name="Liu X."/>
            <person name="Ma X."/>
            <person name="Naidoo K."/>
            <person name="Pethybridge S.J."/>
            <person name="Sun J."/>
            <person name="Steenkamp E.T."/>
            <person name="van der Nest M.A."/>
            <person name="van Wyk S."/>
            <person name="Wingfield M.J."/>
            <person name="Xiong C."/>
            <person name="Yue Q."/>
            <person name="Zhang X."/>
        </authorList>
    </citation>
    <scope>NUCLEOTIDE SEQUENCE [LARGE SCALE GENOMIC DNA]</scope>
    <source>
        <strain evidence="2 3">DSM 5745</strain>
    </source>
</reference>
<sequence>MSHNLTPQQGACNCAPIDLTLDESPSKVIDLTTGDTREEPMDLTEDGPIEPTQQEATMSGAIPAGEPIPVIDTPGPHNDQATAGNSVEPEPAGETPTTASVSTPASDPGNDDAFSANAIPPRPPTPTLWSMVARNRVPAWAQSARTAPAPAAQASITGSRTNDPSPTRDAVARDTGAGAIARRPRRIPQGAEYASRVPVWARTRTRGSVTASRTQTVAELRRSMQFDPRSRHPGDEYDTRAQSEGSDNDLFVPQSPTQPQPQPQPRTNTRTAPVRSQTRRRNGAANAQASALPRDLEMEQLRGELKRWRGAYWALRRRTEE</sequence>
<proteinExistence type="predicted"/>
<evidence type="ECO:0000313" key="3">
    <source>
        <dbReference type="Proteomes" id="UP000256690"/>
    </source>
</evidence>
<organism evidence="2 3">
    <name type="scientific">Aspergillus mulundensis</name>
    <dbReference type="NCBI Taxonomy" id="1810919"/>
    <lineage>
        <taxon>Eukaryota</taxon>
        <taxon>Fungi</taxon>
        <taxon>Dikarya</taxon>
        <taxon>Ascomycota</taxon>
        <taxon>Pezizomycotina</taxon>
        <taxon>Eurotiomycetes</taxon>
        <taxon>Eurotiomycetidae</taxon>
        <taxon>Eurotiales</taxon>
        <taxon>Aspergillaceae</taxon>
        <taxon>Aspergillus</taxon>
        <taxon>Aspergillus subgen. Nidulantes</taxon>
    </lineage>
</organism>
<accession>A0A3D8QVG4</accession>
<feature type="compositionally biased region" description="Polar residues" evidence="1">
    <location>
        <begin position="156"/>
        <end position="165"/>
    </location>
</feature>
<evidence type="ECO:0000313" key="2">
    <source>
        <dbReference type="EMBL" id="RDW65681.1"/>
    </source>
</evidence>
<feature type="compositionally biased region" description="Basic and acidic residues" evidence="1">
    <location>
        <begin position="219"/>
        <end position="241"/>
    </location>
</feature>
<protein>
    <submittedName>
        <fullName evidence="2">Uncharacterized protein</fullName>
    </submittedName>
</protein>
<gene>
    <name evidence="2" type="ORF">DSM5745_09420</name>
</gene>
<feature type="compositionally biased region" description="Low complexity" evidence="1">
    <location>
        <begin position="141"/>
        <end position="155"/>
    </location>
</feature>
<feature type="region of interest" description="Disordered" evidence="1">
    <location>
        <begin position="204"/>
        <end position="297"/>
    </location>
</feature>
<feature type="compositionally biased region" description="Low complexity" evidence="1">
    <location>
        <begin position="176"/>
        <end position="191"/>
    </location>
</feature>
<dbReference type="Proteomes" id="UP000256690">
    <property type="component" value="Unassembled WGS sequence"/>
</dbReference>
<keyword evidence="3" id="KW-1185">Reference proteome</keyword>